<reference evidence="4" key="1">
    <citation type="journal article" date="2013" name="Science">
        <title>The Amborella genome and the evolution of flowering plants.</title>
        <authorList>
            <consortium name="Amborella Genome Project"/>
        </authorList>
    </citation>
    <scope>NUCLEOTIDE SEQUENCE [LARGE SCALE GENOMIC DNA]</scope>
</reference>
<evidence type="ECO:0000313" key="4">
    <source>
        <dbReference type="Proteomes" id="UP000017836"/>
    </source>
</evidence>
<dbReference type="HOGENOM" id="CLU_059263_0_0_1"/>
<feature type="domain" description="DUF7903" evidence="2">
    <location>
        <begin position="58"/>
        <end position="408"/>
    </location>
</feature>
<evidence type="ECO:0000256" key="1">
    <source>
        <dbReference type="SAM" id="MobiDB-lite"/>
    </source>
</evidence>
<dbReference type="eggNOG" id="ENOG502QUVX">
    <property type="taxonomic scope" value="Eukaryota"/>
</dbReference>
<gene>
    <name evidence="3" type="ORF">AMTR_s00117p00084500</name>
</gene>
<dbReference type="Gramene" id="ERM97957">
    <property type="protein sequence ID" value="ERM97957"/>
    <property type="gene ID" value="AMTR_s00117p00084500"/>
</dbReference>
<protein>
    <recommendedName>
        <fullName evidence="2">DUF7903 domain-containing protein</fullName>
    </recommendedName>
</protein>
<dbReference type="Proteomes" id="UP000017836">
    <property type="component" value="Unassembled WGS sequence"/>
</dbReference>
<dbReference type="OMA" id="IWHVIAN"/>
<evidence type="ECO:0000259" key="2">
    <source>
        <dbReference type="Pfam" id="PF25475"/>
    </source>
</evidence>
<feature type="compositionally biased region" description="Polar residues" evidence="1">
    <location>
        <begin position="17"/>
        <end position="26"/>
    </location>
</feature>
<evidence type="ECO:0000313" key="3">
    <source>
        <dbReference type="EMBL" id="ERM97957.1"/>
    </source>
</evidence>
<accession>W1NQC4</accession>
<dbReference type="AlphaFoldDB" id="W1NQC4"/>
<dbReference type="Pfam" id="PF25475">
    <property type="entry name" value="DUF7903"/>
    <property type="match status" value="1"/>
</dbReference>
<dbReference type="PANTHER" id="PTHR35481:SF1">
    <property type="entry name" value="DNA-DIRECTED RNA POLYMERASE SUBUNIT ALPHA"/>
    <property type="match status" value="1"/>
</dbReference>
<feature type="region of interest" description="Disordered" evidence="1">
    <location>
        <begin position="1"/>
        <end position="27"/>
    </location>
</feature>
<dbReference type="OrthoDB" id="2014147at2759"/>
<name>W1NQC4_AMBTC</name>
<dbReference type="EMBL" id="KI395608">
    <property type="protein sequence ID" value="ERM97957.1"/>
    <property type="molecule type" value="Genomic_DNA"/>
</dbReference>
<dbReference type="PANTHER" id="PTHR35481">
    <property type="entry name" value="DNA-DIRECTED RNA POLYMERASE SUBUNIT ALPHA"/>
    <property type="match status" value="1"/>
</dbReference>
<dbReference type="InterPro" id="IPR057225">
    <property type="entry name" value="DUF7903"/>
</dbReference>
<keyword evidence="4" id="KW-1185">Reference proteome</keyword>
<proteinExistence type="predicted"/>
<sequence>MAYYIPPHKRNTKDTENSTSSPSSLIPQLEESLNLGTWYAGSSGHSSGNLKRDMPKRYSKDSISRSWHVGMSHGMQSSESPLVSLKQYPCGFVEQTTGKMPLAIVAKEESGHNTTLEPWLHVAEKIQPDLISAFQTVKSQMAFAMSEELKLLLTVRFGKILFYGGTSSWNNSINLDMIRKSLEGEGESNKVHKTFYGNVPEEYVKAIECQAIPKLGLLCGTIKEKYYLKIYDKMQGHANLTCKCTKRLSGSVLELQKIETNPLRHLVVDISCLGKNVDLQLILAFKKISTELTEEEIFGIYELVNSAVIDPNVKGKLRWPLKKEGTGDRFSIRGVWHTESKYFQGQTMKLKLRHVYRNYDKHSTGQVSWEVNLEMQEITRLLMDQMLDGNKVAVEKLQEALKFIWEEFLSC</sequence>
<organism evidence="3 4">
    <name type="scientific">Amborella trichopoda</name>
    <dbReference type="NCBI Taxonomy" id="13333"/>
    <lineage>
        <taxon>Eukaryota</taxon>
        <taxon>Viridiplantae</taxon>
        <taxon>Streptophyta</taxon>
        <taxon>Embryophyta</taxon>
        <taxon>Tracheophyta</taxon>
        <taxon>Spermatophyta</taxon>
        <taxon>Magnoliopsida</taxon>
        <taxon>Amborellales</taxon>
        <taxon>Amborellaceae</taxon>
        <taxon>Amborella</taxon>
    </lineage>
</organism>